<feature type="compositionally biased region" description="Basic residues" evidence="2">
    <location>
        <begin position="586"/>
        <end position="608"/>
    </location>
</feature>
<evidence type="ECO:0000313" key="6">
    <source>
        <dbReference type="WBParaSite" id="HPLM_0001880001-mRNA-1"/>
    </source>
</evidence>
<feature type="region of interest" description="Disordered" evidence="2">
    <location>
        <begin position="318"/>
        <end position="348"/>
    </location>
</feature>
<sequence>MFRFFQRVKKRTDKSKEGATPDVGSQRPAERRSTVQVQTTRSPVAKSPSPSSSPSPSPTPSPKPRSDYKRVHQKRQQGLSLHTVFYYLREHTLENGFVLFFAGSNEETKEGGEEEEQEAPSNVELSTSERKRRAIRKKYGINKKDEEFFQRKSVDAEAEEFENVNAKFRPAATKMRKAKLRWKNPEKAKSHSSSDSATKTEPSFSSADTSAGGEETILEKEGSEELDSTQLSNEEVKPPTSKSIEKLANLQGKPQERIEKLLREIHALLSRVGQLEDAHRKSVSVIKKLRARLHRREKKISDLSKRIKHLERHCDTTKVAKKTVEEEKSESEDRRGTLSADEDKPSPEQEAVALRGLAIMKRNQILEQIVKPAEARILANFFEAENARPNETIVMLIDRAFGYGIEVLLMRPDLFEDVVDNELRLFLLDSSKAKRVLLDCILLHPEYVPIAWGGNILTKRQRERQLQRQGDTRKAAESKDHVENEKGRDSAVTSTTKMLFDFLSNTFGEGAKDKSKDASPVKSASSSSEESPVKRTHNGKPKVDKSISEKRQEPFPKTPDKSSVEKSEAETEQSSRPAWTDDRGERTKRKVYRSKVPQKRFYDRRRRK</sequence>
<evidence type="ECO:0000259" key="3">
    <source>
        <dbReference type="Pfam" id="PF24983"/>
    </source>
</evidence>
<evidence type="ECO:0000256" key="1">
    <source>
        <dbReference type="SAM" id="Coils"/>
    </source>
</evidence>
<dbReference type="AlphaFoldDB" id="A0A0N4X358"/>
<feature type="region of interest" description="Disordered" evidence="2">
    <location>
        <begin position="510"/>
        <end position="608"/>
    </location>
</feature>
<feature type="compositionally biased region" description="Basic and acidic residues" evidence="2">
    <location>
        <begin position="510"/>
        <end position="519"/>
    </location>
</feature>
<feature type="compositionally biased region" description="Polar residues" evidence="2">
    <location>
        <begin position="191"/>
        <end position="209"/>
    </location>
</feature>
<organism evidence="6">
    <name type="scientific">Haemonchus placei</name>
    <name type="common">Barber's pole worm</name>
    <dbReference type="NCBI Taxonomy" id="6290"/>
    <lineage>
        <taxon>Eukaryota</taxon>
        <taxon>Metazoa</taxon>
        <taxon>Ecdysozoa</taxon>
        <taxon>Nematoda</taxon>
        <taxon>Chromadorea</taxon>
        <taxon>Rhabditida</taxon>
        <taxon>Rhabditina</taxon>
        <taxon>Rhabditomorpha</taxon>
        <taxon>Strongyloidea</taxon>
        <taxon>Trichostrongylidae</taxon>
        <taxon>Haemonchus</taxon>
    </lineage>
</organism>
<dbReference type="EMBL" id="UZAF01020824">
    <property type="protein sequence ID" value="VDO73244.1"/>
    <property type="molecule type" value="Genomic_DNA"/>
</dbReference>
<feature type="compositionally biased region" description="Basic residues" evidence="2">
    <location>
        <begin position="1"/>
        <end position="13"/>
    </location>
</feature>
<feature type="compositionally biased region" description="Basic and acidic residues" evidence="2">
    <location>
        <begin position="463"/>
        <end position="489"/>
    </location>
</feature>
<evidence type="ECO:0000313" key="5">
    <source>
        <dbReference type="Proteomes" id="UP000268014"/>
    </source>
</evidence>
<evidence type="ECO:0000256" key="2">
    <source>
        <dbReference type="SAM" id="MobiDB-lite"/>
    </source>
</evidence>
<feature type="region of interest" description="Disordered" evidence="2">
    <location>
        <begin position="108"/>
        <end position="131"/>
    </location>
</feature>
<dbReference type="InterPro" id="IPR056676">
    <property type="entry name" value="DUF7774"/>
</dbReference>
<reference evidence="4 5" key="2">
    <citation type="submission" date="2018-11" db="EMBL/GenBank/DDBJ databases">
        <authorList>
            <consortium name="Pathogen Informatics"/>
        </authorList>
    </citation>
    <scope>NUCLEOTIDE SEQUENCE [LARGE SCALE GENOMIC DNA]</scope>
    <source>
        <strain evidence="4 5">MHpl1</strain>
    </source>
</reference>
<feature type="domain" description="DUF7774" evidence="3">
    <location>
        <begin position="346"/>
        <end position="441"/>
    </location>
</feature>
<dbReference type="Proteomes" id="UP000268014">
    <property type="component" value="Unassembled WGS sequence"/>
</dbReference>
<keyword evidence="5" id="KW-1185">Reference proteome</keyword>
<proteinExistence type="predicted"/>
<feature type="compositionally biased region" description="Pro residues" evidence="2">
    <location>
        <begin position="51"/>
        <end position="63"/>
    </location>
</feature>
<dbReference type="STRING" id="6290.A0A0N4X358"/>
<feature type="region of interest" description="Disordered" evidence="2">
    <location>
        <begin position="1"/>
        <end position="75"/>
    </location>
</feature>
<accession>A0A0N4X358</accession>
<dbReference type="WBParaSite" id="HPLM_0001880001-mRNA-1">
    <property type="protein sequence ID" value="HPLM_0001880001-mRNA-1"/>
    <property type="gene ID" value="HPLM_0001880001"/>
</dbReference>
<feature type="compositionally biased region" description="Basic and acidic residues" evidence="2">
    <location>
        <begin position="318"/>
        <end position="347"/>
    </location>
</feature>
<feature type="compositionally biased region" description="Low complexity" evidence="2">
    <location>
        <begin position="520"/>
        <end position="530"/>
    </location>
</feature>
<keyword evidence="1" id="KW-0175">Coiled coil</keyword>
<dbReference type="PANTHER" id="PTHR38630:SF1">
    <property type="entry name" value="DEK_C DOMAIN-CONTAINING PROTEIN-RELATED"/>
    <property type="match status" value="1"/>
</dbReference>
<evidence type="ECO:0000313" key="4">
    <source>
        <dbReference type="EMBL" id="VDO73244.1"/>
    </source>
</evidence>
<feature type="compositionally biased region" description="Basic and acidic residues" evidence="2">
    <location>
        <begin position="541"/>
        <end position="569"/>
    </location>
</feature>
<feature type="region of interest" description="Disordered" evidence="2">
    <location>
        <begin position="168"/>
        <end position="255"/>
    </location>
</feature>
<gene>
    <name evidence="4" type="ORF">HPLM_LOCUS18792</name>
</gene>
<dbReference type="PANTHER" id="PTHR38630">
    <property type="entry name" value="PROTEIN CBG12780"/>
    <property type="match status" value="1"/>
</dbReference>
<feature type="region of interest" description="Disordered" evidence="2">
    <location>
        <begin position="461"/>
        <end position="491"/>
    </location>
</feature>
<dbReference type="Pfam" id="PF24983">
    <property type="entry name" value="DUF7774"/>
    <property type="match status" value="1"/>
</dbReference>
<dbReference type="OMA" id="NARPNET"/>
<name>A0A0N4X358_HAEPC</name>
<protein>
    <submittedName>
        <fullName evidence="6">DNA topoisomerase (ATP-hydrolyzing)</fullName>
    </submittedName>
</protein>
<dbReference type="OrthoDB" id="5876090at2759"/>
<reference evidence="6" key="1">
    <citation type="submission" date="2017-02" db="UniProtKB">
        <authorList>
            <consortium name="WormBaseParasite"/>
        </authorList>
    </citation>
    <scope>IDENTIFICATION</scope>
</reference>
<feature type="coiled-coil region" evidence="1">
    <location>
        <begin position="258"/>
        <end position="313"/>
    </location>
</feature>